<reference evidence="2 3" key="1">
    <citation type="journal article" date="2019" name="Genome Biol. Evol.">
        <title>Insights into the evolution of the New World diploid cottons (Gossypium, subgenus Houzingenia) based on genome sequencing.</title>
        <authorList>
            <person name="Grover C.E."/>
            <person name="Arick M.A. 2nd"/>
            <person name="Thrash A."/>
            <person name="Conover J.L."/>
            <person name="Sanders W.S."/>
            <person name="Peterson D.G."/>
            <person name="Frelichowski J.E."/>
            <person name="Scheffler J.A."/>
            <person name="Scheffler B.E."/>
            <person name="Wendel J.F."/>
        </authorList>
    </citation>
    <scope>NUCLEOTIDE SEQUENCE [LARGE SCALE GENOMIC DNA]</scope>
    <source>
        <strain evidence="2">27</strain>
        <tissue evidence="2">Leaf</tissue>
    </source>
</reference>
<sequence length="227" mass="25603">MNPHEDHIIWRGEPTGEYSCRLIACAMWAIWTVRNKFIHEGEQKTGSQLVDLVFSYLKELDGLNNHLPGNGLLMGRQTAPTGSTVKINFDTAFNRQRKESCSKLVVRNEKAEVICSRTVMHENIPSIFAIEAMVCLQAIHLGLNLGLGMVEIEGDAHTMIRKLQAKEVFINDSKQLCSSFGSCVFRFTYRESNKAGHILATEGLKRRETTYLMNDSSFFRGEKGGCR</sequence>
<evidence type="ECO:0000313" key="3">
    <source>
        <dbReference type="Proteomes" id="UP000593561"/>
    </source>
</evidence>
<dbReference type="Proteomes" id="UP000593561">
    <property type="component" value="Unassembled WGS sequence"/>
</dbReference>
<dbReference type="InterPro" id="IPR044730">
    <property type="entry name" value="RNase_H-like_dom_plant"/>
</dbReference>
<comment type="caution">
    <text evidence="2">The sequence shown here is derived from an EMBL/GenBank/DDBJ whole genome shotgun (WGS) entry which is preliminary data.</text>
</comment>
<keyword evidence="3" id="KW-1185">Reference proteome</keyword>
<dbReference type="InterPro" id="IPR036397">
    <property type="entry name" value="RNaseH_sf"/>
</dbReference>
<dbReference type="AlphaFoldDB" id="A0A7J8R6G9"/>
<protein>
    <recommendedName>
        <fullName evidence="1">RNase H type-1 domain-containing protein</fullName>
    </recommendedName>
</protein>
<evidence type="ECO:0000313" key="2">
    <source>
        <dbReference type="EMBL" id="MBA0608942.1"/>
    </source>
</evidence>
<dbReference type="EMBL" id="JABFAC010000003">
    <property type="protein sequence ID" value="MBA0608942.1"/>
    <property type="molecule type" value="Genomic_DNA"/>
</dbReference>
<evidence type="ECO:0000259" key="1">
    <source>
        <dbReference type="Pfam" id="PF13456"/>
    </source>
</evidence>
<organism evidence="2 3">
    <name type="scientific">Gossypium davidsonii</name>
    <name type="common">Davidson's cotton</name>
    <name type="synonym">Gossypium klotzschianum subsp. davidsonii</name>
    <dbReference type="NCBI Taxonomy" id="34287"/>
    <lineage>
        <taxon>Eukaryota</taxon>
        <taxon>Viridiplantae</taxon>
        <taxon>Streptophyta</taxon>
        <taxon>Embryophyta</taxon>
        <taxon>Tracheophyta</taxon>
        <taxon>Spermatophyta</taxon>
        <taxon>Magnoliopsida</taxon>
        <taxon>eudicotyledons</taxon>
        <taxon>Gunneridae</taxon>
        <taxon>Pentapetalae</taxon>
        <taxon>rosids</taxon>
        <taxon>malvids</taxon>
        <taxon>Malvales</taxon>
        <taxon>Malvaceae</taxon>
        <taxon>Malvoideae</taxon>
        <taxon>Gossypium</taxon>
    </lineage>
</organism>
<gene>
    <name evidence="2" type="ORF">Godav_021098</name>
</gene>
<dbReference type="CDD" id="cd06222">
    <property type="entry name" value="RNase_H_like"/>
    <property type="match status" value="1"/>
</dbReference>
<accession>A0A7J8R6G9</accession>
<dbReference type="Gene3D" id="3.30.420.10">
    <property type="entry name" value="Ribonuclease H-like superfamily/Ribonuclease H"/>
    <property type="match status" value="1"/>
</dbReference>
<feature type="domain" description="RNase H type-1" evidence="1">
    <location>
        <begin position="88"/>
        <end position="202"/>
    </location>
</feature>
<dbReference type="GO" id="GO:0004523">
    <property type="term" value="F:RNA-DNA hybrid ribonuclease activity"/>
    <property type="evidence" value="ECO:0007669"/>
    <property type="project" value="InterPro"/>
</dbReference>
<dbReference type="PANTHER" id="PTHR47074:SF61">
    <property type="entry name" value="RNASE H TYPE-1 DOMAIN-CONTAINING PROTEIN"/>
    <property type="match status" value="1"/>
</dbReference>
<proteinExistence type="predicted"/>
<name>A0A7J8R6G9_GOSDV</name>
<dbReference type="Pfam" id="PF13456">
    <property type="entry name" value="RVT_3"/>
    <property type="match status" value="1"/>
</dbReference>
<dbReference type="GO" id="GO:0003676">
    <property type="term" value="F:nucleic acid binding"/>
    <property type="evidence" value="ECO:0007669"/>
    <property type="project" value="InterPro"/>
</dbReference>
<dbReference type="PANTHER" id="PTHR47074">
    <property type="entry name" value="BNAC02G40300D PROTEIN"/>
    <property type="match status" value="1"/>
</dbReference>
<dbReference type="InterPro" id="IPR052929">
    <property type="entry name" value="RNase_H-like_EbsB-rel"/>
</dbReference>
<dbReference type="InterPro" id="IPR002156">
    <property type="entry name" value="RNaseH_domain"/>
</dbReference>